<evidence type="ECO:0000256" key="2">
    <source>
        <dbReference type="ARBA" id="ARBA00004496"/>
    </source>
</evidence>
<dbReference type="Gene3D" id="3.80.10.10">
    <property type="entry name" value="Ribonuclease Inhibitor"/>
    <property type="match status" value="1"/>
</dbReference>
<dbReference type="Pfam" id="PF23598">
    <property type="entry name" value="LRR_14"/>
    <property type="match status" value="1"/>
</dbReference>
<dbReference type="AlphaFoldDB" id="A0ABD1V6H9"/>
<dbReference type="InterPro" id="IPR002182">
    <property type="entry name" value="NB-ARC"/>
</dbReference>
<evidence type="ECO:0000256" key="7">
    <source>
        <dbReference type="ARBA" id="ARBA00022737"/>
    </source>
</evidence>
<dbReference type="EMBL" id="JBFOLK010000002">
    <property type="protein sequence ID" value="KAL2532918.1"/>
    <property type="molecule type" value="Genomic_DNA"/>
</dbReference>
<organism evidence="14 15">
    <name type="scientific">Abeliophyllum distichum</name>
    <dbReference type="NCBI Taxonomy" id="126358"/>
    <lineage>
        <taxon>Eukaryota</taxon>
        <taxon>Viridiplantae</taxon>
        <taxon>Streptophyta</taxon>
        <taxon>Embryophyta</taxon>
        <taxon>Tracheophyta</taxon>
        <taxon>Spermatophyta</taxon>
        <taxon>Magnoliopsida</taxon>
        <taxon>eudicotyledons</taxon>
        <taxon>Gunneridae</taxon>
        <taxon>Pentapetalae</taxon>
        <taxon>asterids</taxon>
        <taxon>lamiids</taxon>
        <taxon>Lamiales</taxon>
        <taxon>Oleaceae</taxon>
        <taxon>Forsythieae</taxon>
        <taxon>Abeliophyllum</taxon>
    </lineage>
</organism>
<keyword evidence="10" id="KW-0067">ATP-binding</keyword>
<accession>A0ABD1V6H9</accession>
<dbReference type="GO" id="GO:0009626">
    <property type="term" value="P:plant-type hypersensitive response"/>
    <property type="evidence" value="ECO:0007669"/>
    <property type="project" value="UniProtKB-KW"/>
</dbReference>
<evidence type="ECO:0000313" key="15">
    <source>
        <dbReference type="Proteomes" id="UP001604336"/>
    </source>
</evidence>
<dbReference type="FunFam" id="1.10.10.10:FF:000322">
    <property type="entry name" value="Probable disease resistance protein At1g63360"/>
    <property type="match status" value="1"/>
</dbReference>
<keyword evidence="8" id="KW-0547">Nucleotide-binding</keyword>
<dbReference type="InterPro" id="IPR027417">
    <property type="entry name" value="P-loop_NTPase"/>
</dbReference>
<dbReference type="PANTHER" id="PTHR23155:SF1152">
    <property type="entry name" value="AAA+ ATPASE DOMAIN-CONTAINING PROTEIN"/>
    <property type="match status" value="1"/>
</dbReference>
<dbReference type="InterPro" id="IPR058922">
    <property type="entry name" value="WHD_DRP"/>
</dbReference>
<proteinExistence type="inferred from homology"/>
<dbReference type="InterPro" id="IPR044974">
    <property type="entry name" value="Disease_R_plants"/>
</dbReference>
<feature type="domain" description="NB-ARC" evidence="11">
    <location>
        <begin position="379"/>
        <end position="545"/>
    </location>
</feature>
<evidence type="ECO:0000259" key="13">
    <source>
        <dbReference type="Pfam" id="PF23598"/>
    </source>
</evidence>
<evidence type="ECO:0000256" key="1">
    <source>
        <dbReference type="ARBA" id="ARBA00002074"/>
    </source>
</evidence>
<dbReference type="GO" id="GO:0005737">
    <property type="term" value="C:cytoplasm"/>
    <property type="evidence" value="ECO:0007669"/>
    <property type="project" value="UniProtKB-SubCell"/>
</dbReference>
<comment type="similarity">
    <text evidence="3">Belongs to the disease resistance NB-LRR family.</text>
</comment>
<dbReference type="CDD" id="cd14798">
    <property type="entry name" value="RX-CC_like"/>
    <property type="match status" value="1"/>
</dbReference>
<evidence type="ECO:0000256" key="6">
    <source>
        <dbReference type="ARBA" id="ARBA00022667"/>
    </source>
</evidence>
<evidence type="ECO:0000256" key="5">
    <source>
        <dbReference type="ARBA" id="ARBA00022614"/>
    </source>
</evidence>
<dbReference type="InterPro" id="IPR038005">
    <property type="entry name" value="RX-like_CC"/>
</dbReference>
<name>A0ABD1V6H9_9LAMI</name>
<keyword evidence="15" id="KW-1185">Reference proteome</keyword>
<dbReference type="InterPro" id="IPR032675">
    <property type="entry name" value="LRR_dom_sf"/>
</dbReference>
<dbReference type="InterPro" id="IPR036388">
    <property type="entry name" value="WH-like_DNA-bd_sf"/>
</dbReference>
<keyword evidence="4" id="KW-0963">Cytoplasm</keyword>
<dbReference type="Proteomes" id="UP001604336">
    <property type="component" value="Unassembled WGS sequence"/>
</dbReference>
<keyword evidence="5" id="KW-0433">Leucine-rich repeat</keyword>
<feature type="domain" description="Disease resistance protein winged helix" evidence="12">
    <location>
        <begin position="628"/>
        <end position="697"/>
    </location>
</feature>
<keyword evidence="7" id="KW-0677">Repeat</keyword>
<evidence type="ECO:0000256" key="10">
    <source>
        <dbReference type="ARBA" id="ARBA00022840"/>
    </source>
</evidence>
<evidence type="ECO:0000256" key="8">
    <source>
        <dbReference type="ARBA" id="ARBA00022741"/>
    </source>
</evidence>
<dbReference type="GO" id="GO:0051607">
    <property type="term" value="P:defense response to virus"/>
    <property type="evidence" value="ECO:0007669"/>
    <property type="project" value="UniProtKB-ARBA"/>
</dbReference>
<dbReference type="SUPFAM" id="SSF52058">
    <property type="entry name" value="L domain-like"/>
    <property type="match status" value="1"/>
</dbReference>
<sequence>MAPSIYNLRRLLKYRSKSEMLEMFDGQGELVLIVAQFIIKLCSEDDPVIVLLKHLDHSANLSWGYTHYSEEDRNLSIAFSSFVEDLQVFFKVPNSMSTLSPKELVSAFIDLLLEILQEILDLQPYFIHQVEDSIQSLKMEMKFLLAFLGDTPSQPTDLETTKKILVDIEVVANETGSFLYSFFFSTNRISITGMKETLSNLLGNVELLKENIKKHCITVAKILPSGVTPKTSVVILSLVDSILDYLNDLMNKNDNRIFHLKDQIRTIHQELMFLQSFLTDIEVEKYPELEEFFIRIIDIAYEVEYIINSFAPVWYLTLRIPQVMEKIQLVSTQFQEKKKMYAAGLKKNAEYQSQQVSLQAQRPHIGDGKIIGLEDVQYEIEGKLLGGTSTLQIISIFGMPGLGKTTLAKNIYHDAFIRQHFDSCGWCVVSQTYQKRNMLIDILRSTSHLNTETILNMEDDDLSIELYNCLKGSRYIIFMDDNWNVNAWFDTRYCFPDDNCGSRILFTSQNANLGMIYSGINYPLRFLTDGECWDLLQFNVFNNEQCPPVMVDVAKKIARNCGGLPSTVVFVASVLKKLEKEISLWMDVAENITSYISKETNDYMNMLELSYNHLPMHLKPCFLYFGAYEKDKEIPVQKLIMLWAAEGFIRKVECRSSEDVAEQYLFGLINRSMILVSKRTSDGRIKACSVHGAMHDMCLRVAEKDNFMKVMKDQLSIYEEHHRLSIQSCSTPSYSRPFGLHVRSLLGHLPDPSAFIFSSLKLLKVLDLSITVMSLCNLTGSEVLTVLKFLSVSSIPSSIESFENLEFLFVDNKEVVEIPAIFLNMVKLRHVHFSGGAQFSESLRIQETKSENFQMNNIQNLSSIFINDENDEKALRFLPCLCTLKCRITVFWDSSENCYRYPDFGFLDRLESLSLSFLPSYVSGDISREVIDLHWNLRKLTLRNFDLSWNQMNVIGMLPILEVLKLRDDTIEGKKWDTREDEFQGLRYLELDAVQIEHWNASSDHFLSLERLVLRSCQHFEIHFDLGDMLALQKFEVHGCAKSIEVYALQILEQQRAWGNEDLKVIISH</sequence>
<evidence type="ECO:0000259" key="12">
    <source>
        <dbReference type="Pfam" id="PF23559"/>
    </source>
</evidence>
<keyword evidence="9" id="KW-0611">Plant defense</keyword>
<comment type="caution">
    <text evidence="14">The sequence shown here is derived from an EMBL/GenBank/DDBJ whole genome shotgun (WGS) entry which is preliminary data.</text>
</comment>
<dbReference type="Gene3D" id="1.10.10.10">
    <property type="entry name" value="Winged helix-like DNA-binding domain superfamily/Winged helix DNA-binding domain"/>
    <property type="match status" value="1"/>
</dbReference>
<evidence type="ECO:0000259" key="11">
    <source>
        <dbReference type="Pfam" id="PF00931"/>
    </source>
</evidence>
<evidence type="ECO:0000256" key="4">
    <source>
        <dbReference type="ARBA" id="ARBA00022490"/>
    </source>
</evidence>
<evidence type="ECO:0000313" key="14">
    <source>
        <dbReference type="EMBL" id="KAL2532918.1"/>
    </source>
</evidence>
<gene>
    <name evidence="14" type="ORF">Adt_06269</name>
</gene>
<evidence type="ECO:0000256" key="9">
    <source>
        <dbReference type="ARBA" id="ARBA00022821"/>
    </source>
</evidence>
<feature type="domain" description="Disease resistance R13L4/SHOC-2-like LRR" evidence="13">
    <location>
        <begin position="741"/>
        <end position="1039"/>
    </location>
</feature>
<protein>
    <submittedName>
        <fullName evidence="14">NB-ARC domain-containing protein</fullName>
    </submittedName>
</protein>
<reference evidence="15" key="1">
    <citation type="submission" date="2024-07" db="EMBL/GenBank/DDBJ databases">
        <title>Two chromosome-level genome assemblies of Korean endemic species Abeliophyllum distichum and Forsythia ovata (Oleaceae).</title>
        <authorList>
            <person name="Jang H."/>
        </authorList>
    </citation>
    <scope>NUCLEOTIDE SEQUENCE [LARGE SCALE GENOMIC DNA]</scope>
</reference>
<dbReference type="PANTHER" id="PTHR23155">
    <property type="entry name" value="DISEASE RESISTANCE PROTEIN RP"/>
    <property type="match status" value="1"/>
</dbReference>
<dbReference type="Gene3D" id="1.20.5.4130">
    <property type="match status" value="1"/>
</dbReference>
<evidence type="ECO:0000256" key="3">
    <source>
        <dbReference type="ARBA" id="ARBA00008894"/>
    </source>
</evidence>
<dbReference type="Pfam" id="PF23559">
    <property type="entry name" value="WHD_DRP"/>
    <property type="match status" value="1"/>
</dbReference>
<dbReference type="FunFam" id="3.40.50.300:FF:001091">
    <property type="entry name" value="Probable disease resistance protein At1g61300"/>
    <property type="match status" value="1"/>
</dbReference>
<dbReference type="Gene3D" id="3.40.50.300">
    <property type="entry name" value="P-loop containing nucleotide triphosphate hydrolases"/>
    <property type="match status" value="1"/>
</dbReference>
<comment type="function">
    <text evidence="1">Confers resistance to late blight (Phytophthora infestans) races carrying the avirulence gene Avr1. Resistance proteins guard the plant against pathogens that contain an appropriate avirulence protein via an indirect interaction with this avirulence protein. That triggers a defense system including the hypersensitive response, which restricts the pathogen growth.</text>
</comment>
<dbReference type="PRINTS" id="PR00364">
    <property type="entry name" value="DISEASERSIST"/>
</dbReference>
<dbReference type="InterPro" id="IPR055414">
    <property type="entry name" value="LRR_R13L4/SHOC2-like"/>
</dbReference>
<dbReference type="SUPFAM" id="SSF52540">
    <property type="entry name" value="P-loop containing nucleoside triphosphate hydrolases"/>
    <property type="match status" value="1"/>
</dbReference>
<dbReference type="GO" id="GO:0005524">
    <property type="term" value="F:ATP binding"/>
    <property type="evidence" value="ECO:0007669"/>
    <property type="project" value="UniProtKB-KW"/>
</dbReference>
<keyword evidence="6" id="KW-0381">Hypersensitive response</keyword>
<dbReference type="Pfam" id="PF00931">
    <property type="entry name" value="NB-ARC"/>
    <property type="match status" value="1"/>
</dbReference>
<comment type="subcellular location">
    <subcellularLocation>
        <location evidence="2">Cytoplasm</location>
    </subcellularLocation>
</comment>